<dbReference type="AlphaFoldDB" id="A0A914CN60"/>
<dbReference type="Pfam" id="PF16878">
    <property type="entry name" value="SIX1_SD"/>
    <property type="match status" value="1"/>
</dbReference>
<dbReference type="InterPro" id="IPR031701">
    <property type="entry name" value="SIX1_SD"/>
</dbReference>
<evidence type="ECO:0000256" key="2">
    <source>
        <dbReference type="ARBA" id="ARBA00008161"/>
    </source>
</evidence>
<evidence type="ECO:0000256" key="1">
    <source>
        <dbReference type="ARBA" id="ARBA00004123"/>
    </source>
</evidence>
<dbReference type="CDD" id="cd00086">
    <property type="entry name" value="homeodomain"/>
    <property type="match status" value="1"/>
</dbReference>
<dbReference type="SUPFAM" id="SSF46689">
    <property type="entry name" value="Homeodomain-like"/>
    <property type="match status" value="1"/>
</dbReference>
<evidence type="ECO:0000259" key="9">
    <source>
        <dbReference type="PROSITE" id="PS50071"/>
    </source>
</evidence>
<dbReference type="PROSITE" id="PS00027">
    <property type="entry name" value="HOMEOBOX_1"/>
    <property type="match status" value="1"/>
</dbReference>
<organism evidence="10 11">
    <name type="scientific">Acrobeloides nanus</name>
    <dbReference type="NCBI Taxonomy" id="290746"/>
    <lineage>
        <taxon>Eukaryota</taxon>
        <taxon>Metazoa</taxon>
        <taxon>Ecdysozoa</taxon>
        <taxon>Nematoda</taxon>
        <taxon>Chromadorea</taxon>
        <taxon>Rhabditida</taxon>
        <taxon>Tylenchina</taxon>
        <taxon>Cephalobomorpha</taxon>
        <taxon>Cephaloboidea</taxon>
        <taxon>Cephalobidae</taxon>
        <taxon>Acrobeloides</taxon>
    </lineage>
</organism>
<comment type="subcellular location">
    <subcellularLocation>
        <location evidence="1 7 8">Nucleus</location>
    </subcellularLocation>
</comment>
<evidence type="ECO:0000256" key="3">
    <source>
        <dbReference type="ARBA" id="ARBA00022473"/>
    </source>
</evidence>
<sequence length="312" mass="35880">MSHPIFSSHNLSSTPTTSPHHDFAFTSEQVAVLCHSLHQSGHIDRLAQFIWSIPQRDEYKKNENVLKAQALISFHKQSFKELYQILQSHHFSFEHHVELQELWMKAHYAEAEKIRGRELGAVGKYRIRRKFPLPRTIWDGEETSYCFREKSRAVLRDSYKKNPYPSPKEKKELADRTNLTVTQVSNWFKNRRQRDRAAGIREKEGIIKDEFDDSSTDDEINDSKGIHNSSEAHIKPLLPTSAFNALSSNNISTLNVTQMDKIDLTAYSTHPCFSLVSTYGRNNPIVHSQGLSYFPTSADAINLNTSISYENL</sequence>
<protein>
    <submittedName>
        <fullName evidence="11">Homeobox domain-containing protein</fullName>
    </submittedName>
</protein>
<dbReference type="SMART" id="SM00389">
    <property type="entry name" value="HOX"/>
    <property type="match status" value="1"/>
</dbReference>
<keyword evidence="6 7" id="KW-0539">Nucleus</keyword>
<dbReference type="Gene3D" id="1.10.10.60">
    <property type="entry name" value="Homeodomain-like"/>
    <property type="match status" value="1"/>
</dbReference>
<evidence type="ECO:0000256" key="5">
    <source>
        <dbReference type="ARBA" id="ARBA00023155"/>
    </source>
</evidence>
<evidence type="ECO:0000256" key="8">
    <source>
        <dbReference type="RuleBase" id="RU000682"/>
    </source>
</evidence>
<dbReference type="FunFam" id="1.10.10.60:FF:000046">
    <property type="entry name" value="SIX homeobox 3"/>
    <property type="match status" value="1"/>
</dbReference>
<evidence type="ECO:0000256" key="7">
    <source>
        <dbReference type="PROSITE-ProRule" id="PRU00108"/>
    </source>
</evidence>
<evidence type="ECO:0000313" key="10">
    <source>
        <dbReference type="Proteomes" id="UP000887540"/>
    </source>
</evidence>
<dbReference type="InterPro" id="IPR009057">
    <property type="entry name" value="Homeodomain-like_sf"/>
</dbReference>
<keyword evidence="3" id="KW-0217">Developmental protein</keyword>
<reference evidence="11" key="1">
    <citation type="submission" date="2022-11" db="UniProtKB">
        <authorList>
            <consortium name="WormBaseParasite"/>
        </authorList>
    </citation>
    <scope>IDENTIFICATION</scope>
</reference>
<name>A0A914CN60_9BILA</name>
<dbReference type="InterPro" id="IPR001356">
    <property type="entry name" value="HD"/>
</dbReference>
<dbReference type="WBParaSite" id="ACRNAN_scaffold126.g16337.t1">
    <property type="protein sequence ID" value="ACRNAN_scaffold126.g16337.t1"/>
    <property type="gene ID" value="ACRNAN_scaffold126.g16337"/>
</dbReference>
<proteinExistence type="inferred from homology"/>
<dbReference type="GO" id="GO:0005634">
    <property type="term" value="C:nucleus"/>
    <property type="evidence" value="ECO:0007669"/>
    <property type="project" value="UniProtKB-SubCell"/>
</dbReference>
<dbReference type="PANTHER" id="PTHR10390">
    <property type="entry name" value="HOMEOBOX PROTEIN SIX"/>
    <property type="match status" value="1"/>
</dbReference>
<feature type="DNA-binding region" description="Homeobox" evidence="7">
    <location>
        <begin position="140"/>
        <end position="199"/>
    </location>
</feature>
<keyword evidence="5 7" id="KW-0371">Homeobox</keyword>
<evidence type="ECO:0000256" key="6">
    <source>
        <dbReference type="ARBA" id="ARBA00023242"/>
    </source>
</evidence>
<comment type="similarity">
    <text evidence="2">Belongs to the SIX/Sine oculis homeobox family.</text>
</comment>
<dbReference type="GO" id="GO:0000981">
    <property type="term" value="F:DNA-binding transcription factor activity, RNA polymerase II-specific"/>
    <property type="evidence" value="ECO:0007669"/>
    <property type="project" value="InterPro"/>
</dbReference>
<dbReference type="PROSITE" id="PS50071">
    <property type="entry name" value="HOMEOBOX_2"/>
    <property type="match status" value="1"/>
</dbReference>
<dbReference type="PANTHER" id="PTHR10390:SF61">
    <property type="entry name" value="HOMEOBOX PROTEIN SIX2"/>
    <property type="match status" value="1"/>
</dbReference>
<dbReference type="Proteomes" id="UP000887540">
    <property type="component" value="Unplaced"/>
</dbReference>
<feature type="domain" description="Homeobox" evidence="9">
    <location>
        <begin position="138"/>
        <end position="198"/>
    </location>
</feature>
<keyword evidence="4 7" id="KW-0238">DNA-binding</keyword>
<keyword evidence="10" id="KW-1185">Reference proteome</keyword>
<accession>A0A914CN60</accession>
<evidence type="ECO:0000313" key="11">
    <source>
        <dbReference type="WBParaSite" id="ACRNAN_scaffold126.g16337.t1"/>
    </source>
</evidence>
<dbReference type="InterPro" id="IPR017970">
    <property type="entry name" value="Homeobox_CS"/>
</dbReference>
<dbReference type="Pfam" id="PF00046">
    <property type="entry name" value="Homeodomain"/>
    <property type="match status" value="1"/>
</dbReference>
<dbReference type="GO" id="GO:0000978">
    <property type="term" value="F:RNA polymerase II cis-regulatory region sequence-specific DNA binding"/>
    <property type="evidence" value="ECO:0007669"/>
    <property type="project" value="TreeGrafter"/>
</dbReference>
<evidence type="ECO:0000256" key="4">
    <source>
        <dbReference type="ARBA" id="ARBA00023125"/>
    </source>
</evidence>
<dbReference type="GO" id="GO:0005667">
    <property type="term" value="C:transcription regulator complex"/>
    <property type="evidence" value="ECO:0007669"/>
    <property type="project" value="TreeGrafter"/>
</dbReference>